<keyword evidence="2" id="KW-0378">Hydrolase</keyword>
<dbReference type="Pfam" id="PF00395">
    <property type="entry name" value="SLH"/>
    <property type="match status" value="2"/>
</dbReference>
<dbReference type="InterPro" id="IPR035681">
    <property type="entry name" value="ComA-like_MBL"/>
</dbReference>
<dbReference type="PROSITE" id="PS51272">
    <property type="entry name" value="SLH"/>
    <property type="match status" value="3"/>
</dbReference>
<proteinExistence type="predicted"/>
<dbReference type="CDD" id="cd07731">
    <property type="entry name" value="ComA-like_MBL-fold"/>
    <property type="match status" value="1"/>
</dbReference>
<dbReference type="OrthoDB" id="7177610at2"/>
<dbReference type="PANTHER" id="PTHR30619">
    <property type="entry name" value="DNA INTERNALIZATION/COMPETENCE PROTEIN COMEC/REC2"/>
    <property type="match status" value="1"/>
</dbReference>
<evidence type="ECO:0000259" key="1">
    <source>
        <dbReference type="PROSITE" id="PS51272"/>
    </source>
</evidence>
<dbReference type="SMART" id="SM00849">
    <property type="entry name" value="Lactamase_B"/>
    <property type="match status" value="1"/>
</dbReference>
<dbReference type="InterPro" id="IPR001279">
    <property type="entry name" value="Metallo-B-lactamas"/>
</dbReference>
<dbReference type="InterPro" id="IPR052159">
    <property type="entry name" value="Competence_DNA_uptake"/>
</dbReference>
<feature type="non-terminal residue" evidence="2">
    <location>
        <position position="1"/>
    </location>
</feature>
<comment type="caution">
    <text evidence="2">The sequence shown here is derived from an EMBL/GenBank/DDBJ whole genome shotgun (WGS) entry which is preliminary data.</text>
</comment>
<dbReference type="Proteomes" id="UP000468668">
    <property type="component" value="Unassembled WGS sequence"/>
</dbReference>
<dbReference type="GeneID" id="98658863"/>
<dbReference type="EMBL" id="WAJR01000055">
    <property type="protein sequence ID" value="KAB1634760.1"/>
    <property type="molecule type" value="Genomic_DNA"/>
</dbReference>
<dbReference type="RefSeq" id="WP_158050485.1">
    <property type="nucleotide sequence ID" value="NZ_WAJR01000055.1"/>
</dbReference>
<gene>
    <name evidence="2" type="ORF">F8C90_10650</name>
</gene>
<dbReference type="Gene3D" id="3.60.15.10">
    <property type="entry name" value="Ribonuclease Z/Hydroxyacylglutathione hydrolase-like"/>
    <property type="match status" value="1"/>
</dbReference>
<protein>
    <submittedName>
        <fullName evidence="2">MBL fold metallo-hydrolase</fullName>
    </submittedName>
</protein>
<dbReference type="InterPro" id="IPR001119">
    <property type="entry name" value="SLH_dom"/>
</dbReference>
<keyword evidence="3" id="KW-1185">Reference proteome</keyword>
<dbReference type="GO" id="GO:0016787">
    <property type="term" value="F:hydrolase activity"/>
    <property type="evidence" value="ECO:0007669"/>
    <property type="project" value="UniProtKB-KW"/>
</dbReference>
<dbReference type="AlphaFoldDB" id="A0A6N6NIN6"/>
<name>A0A6N6NIN6_9ACTN</name>
<feature type="domain" description="SLH" evidence="1">
    <location>
        <begin position="150"/>
        <end position="211"/>
    </location>
</feature>
<dbReference type="Pfam" id="PF00753">
    <property type="entry name" value="Lactamase_B"/>
    <property type="match status" value="1"/>
</dbReference>
<dbReference type="InterPro" id="IPR036866">
    <property type="entry name" value="RibonucZ/Hydroxyglut_hydro"/>
</dbReference>
<feature type="domain" description="SLH" evidence="1">
    <location>
        <begin position="84"/>
        <end position="145"/>
    </location>
</feature>
<organism evidence="2 3">
    <name type="scientific">Ellagibacter isourolithinifaciens</name>
    <dbReference type="NCBI Taxonomy" id="2137581"/>
    <lineage>
        <taxon>Bacteria</taxon>
        <taxon>Bacillati</taxon>
        <taxon>Actinomycetota</taxon>
        <taxon>Coriobacteriia</taxon>
        <taxon>Eggerthellales</taxon>
        <taxon>Eggerthellaceae</taxon>
        <taxon>Ellagibacter</taxon>
    </lineage>
</organism>
<accession>A0A6N6NIN6</accession>
<reference evidence="2 3" key="1">
    <citation type="submission" date="2019-09" db="EMBL/GenBank/DDBJ databases">
        <title>Whole genome shotgun sequencing (WGS) of Ellagibacter isourolithinifaciens DSM 104140(T) and Adlercreutzia muris DSM 29508(T).</title>
        <authorList>
            <person name="Stoll D.A."/>
            <person name="Danylec N."/>
            <person name="Huch M."/>
        </authorList>
    </citation>
    <scope>NUCLEOTIDE SEQUENCE [LARGE SCALE GENOMIC DNA]</scope>
    <source>
        <strain evidence="2 3">DSM 104140</strain>
    </source>
</reference>
<dbReference type="PANTHER" id="PTHR30619:SF7">
    <property type="entry name" value="BETA-LACTAMASE DOMAIN PROTEIN"/>
    <property type="match status" value="1"/>
</dbReference>
<sequence>PSPDPTPAPTPDPQPQYRGFVDVPADSWYVESGVFDYALDHGLMKGYSDGSNRFGPDDSITRAMAVTVLWRMAGEPACEAADFDDADYSEESWYKDAVRWARASEVVKGYEGTNCFGPNDPVTREQLAVMVARFASTVSHIDTSSTGAALAAKPDAASVSDWARDAVAWSVDQGILGGASIIDPQGTATRCQGCKMLSIAHKIIGNQGASHGEARVHFIDVGQGDSGFIELPNGKTMLVDAGTTESGEKVASYIAGLGYSRIDYIVATHPHEDHIGGMARVLRGFDIGEIWMPRATSNTATFEGLLDVIAEKGIPVNAAEEGKIICSDEGFSATILSPFETSYSDLNDWSVILELDVGARSFLFTGDASSSVIGKACGHHVDVLKVGHHGSRTSTTRQLAETLSPDWAVISVGAGNSYGHPSEEVPSALSGVAHLLRTDLDGTVTLSCDGETIRRAA</sequence>
<evidence type="ECO:0000313" key="2">
    <source>
        <dbReference type="EMBL" id="KAB1634760.1"/>
    </source>
</evidence>
<feature type="domain" description="SLH" evidence="1">
    <location>
        <begin position="16"/>
        <end position="83"/>
    </location>
</feature>
<evidence type="ECO:0000313" key="3">
    <source>
        <dbReference type="Proteomes" id="UP000468668"/>
    </source>
</evidence>
<dbReference type="SUPFAM" id="SSF56281">
    <property type="entry name" value="Metallo-hydrolase/oxidoreductase"/>
    <property type="match status" value="1"/>
</dbReference>